<proteinExistence type="inferred from homology"/>
<name>W1PVW1_AMBTC</name>
<gene>
    <name evidence="8" type="ORF">AMTR_s00184p00043710</name>
</gene>
<dbReference type="HOGENOM" id="CLU_058353_6_1_1"/>
<evidence type="ECO:0000313" key="8">
    <source>
        <dbReference type="EMBL" id="ERN11969.1"/>
    </source>
</evidence>
<keyword evidence="3" id="KW-0217">Developmental protein</keyword>
<dbReference type="AlphaFoldDB" id="W1PVW1"/>
<dbReference type="Gramene" id="ERN11969">
    <property type="protein sequence ID" value="ERN11969"/>
    <property type="gene ID" value="AMTR_s00184p00043710"/>
</dbReference>
<dbReference type="PANTHER" id="PTHR31301">
    <property type="entry name" value="LOB DOMAIN-CONTAINING PROTEIN 4-RELATED"/>
    <property type="match status" value="1"/>
</dbReference>
<keyword evidence="4" id="KW-0539">Nucleus</keyword>
<comment type="similarity">
    <text evidence="2">Belongs to the LOB domain-containing protein family.</text>
</comment>
<evidence type="ECO:0000256" key="2">
    <source>
        <dbReference type="ARBA" id="ARBA00005474"/>
    </source>
</evidence>
<organism evidence="8 9">
    <name type="scientific">Amborella trichopoda</name>
    <dbReference type="NCBI Taxonomy" id="13333"/>
    <lineage>
        <taxon>Eukaryota</taxon>
        <taxon>Viridiplantae</taxon>
        <taxon>Streptophyta</taxon>
        <taxon>Embryophyta</taxon>
        <taxon>Tracheophyta</taxon>
        <taxon>Spermatophyta</taxon>
        <taxon>Magnoliopsida</taxon>
        <taxon>Amborellales</taxon>
        <taxon>Amborellaceae</taxon>
        <taxon>Amborella</taxon>
    </lineage>
</organism>
<feature type="domain" description="LOB" evidence="7">
    <location>
        <begin position="3"/>
        <end position="104"/>
    </location>
</feature>
<dbReference type="EMBL" id="KI392652">
    <property type="protein sequence ID" value="ERN11969.1"/>
    <property type="molecule type" value="Genomic_DNA"/>
</dbReference>
<keyword evidence="9" id="KW-1185">Reference proteome</keyword>
<keyword evidence="5" id="KW-0175">Coiled coil</keyword>
<evidence type="ECO:0000313" key="9">
    <source>
        <dbReference type="Proteomes" id="UP000017836"/>
    </source>
</evidence>
<evidence type="ECO:0000259" key="7">
    <source>
        <dbReference type="PROSITE" id="PS50891"/>
    </source>
</evidence>
<feature type="region of interest" description="Disordered" evidence="6">
    <location>
        <begin position="112"/>
        <end position="150"/>
    </location>
</feature>
<evidence type="ECO:0000256" key="3">
    <source>
        <dbReference type="ARBA" id="ARBA00022473"/>
    </source>
</evidence>
<sequence>MACRCAACKYHHRKCPPDCILAPHFPIGTTERFLTVHSVFGSANVARLLAEVPPPLRGDAITTLLFEAEALLNNGTKGPIAYIESLQMELRSLQTQIIAANLELNMLRSRATPPSVAPACSTPPPSPGDSSSVIEGSGGMELNGKPVGSP</sequence>
<evidence type="ECO:0000256" key="5">
    <source>
        <dbReference type="SAM" id="Coils"/>
    </source>
</evidence>
<dbReference type="GO" id="GO:0001216">
    <property type="term" value="F:DNA-binding transcription activator activity"/>
    <property type="evidence" value="ECO:0000318"/>
    <property type="project" value="GO_Central"/>
</dbReference>
<accession>W1PVW1</accession>
<dbReference type="GO" id="GO:0006355">
    <property type="term" value="P:regulation of DNA-templated transcription"/>
    <property type="evidence" value="ECO:0000318"/>
    <property type="project" value="GO_Central"/>
</dbReference>
<evidence type="ECO:0000256" key="1">
    <source>
        <dbReference type="ARBA" id="ARBA00004123"/>
    </source>
</evidence>
<comment type="subcellular location">
    <subcellularLocation>
        <location evidence="1">Nucleus</location>
    </subcellularLocation>
</comment>
<dbReference type="InterPro" id="IPR004883">
    <property type="entry name" value="LOB"/>
</dbReference>
<dbReference type="OMA" id="SSCNIYY"/>
<feature type="coiled-coil region" evidence="5">
    <location>
        <begin position="83"/>
        <end position="110"/>
    </location>
</feature>
<dbReference type="Proteomes" id="UP000017836">
    <property type="component" value="Unassembled WGS sequence"/>
</dbReference>
<evidence type="ECO:0000256" key="4">
    <source>
        <dbReference type="ARBA" id="ARBA00023242"/>
    </source>
</evidence>
<evidence type="ECO:0000256" key="6">
    <source>
        <dbReference type="SAM" id="MobiDB-lite"/>
    </source>
</evidence>
<reference evidence="9" key="1">
    <citation type="journal article" date="2013" name="Science">
        <title>The Amborella genome and the evolution of flowering plants.</title>
        <authorList>
            <consortium name="Amborella Genome Project"/>
        </authorList>
    </citation>
    <scope>NUCLEOTIDE SEQUENCE [LARGE SCALE GENOMIC DNA]</scope>
</reference>
<dbReference type="Pfam" id="PF03195">
    <property type="entry name" value="LOB"/>
    <property type="match status" value="1"/>
</dbReference>
<protein>
    <recommendedName>
        <fullName evidence="7">LOB domain-containing protein</fullName>
    </recommendedName>
</protein>
<dbReference type="PROSITE" id="PS50891">
    <property type="entry name" value="LOB"/>
    <property type="match status" value="1"/>
</dbReference>
<dbReference type="PANTHER" id="PTHR31301:SF83">
    <property type="entry name" value="PROTEIN ASYMMETRIC LEAVES 2"/>
    <property type="match status" value="1"/>
</dbReference>
<dbReference type="GO" id="GO:0005634">
    <property type="term" value="C:nucleus"/>
    <property type="evidence" value="ECO:0000318"/>
    <property type="project" value="GO_Central"/>
</dbReference>